<dbReference type="Proteomes" id="UP000424527">
    <property type="component" value="Unassembled WGS sequence"/>
</dbReference>
<dbReference type="CDD" id="cd01310">
    <property type="entry name" value="TatD_DNAse"/>
    <property type="match status" value="1"/>
</dbReference>
<dbReference type="Gene3D" id="3.20.20.140">
    <property type="entry name" value="Metal-dependent hydrolases"/>
    <property type="match status" value="1"/>
</dbReference>
<proteinExistence type="inferred from homology"/>
<evidence type="ECO:0000313" key="6">
    <source>
        <dbReference type="Proteomes" id="UP000424527"/>
    </source>
</evidence>
<dbReference type="EMBL" id="REGW02000014">
    <property type="protein sequence ID" value="KAE8286578.1"/>
    <property type="molecule type" value="Genomic_DNA"/>
</dbReference>
<keyword evidence="3" id="KW-0378">Hydrolase</keyword>
<evidence type="ECO:0000256" key="2">
    <source>
        <dbReference type="ARBA" id="ARBA00022723"/>
    </source>
</evidence>
<evidence type="ECO:0000256" key="3">
    <source>
        <dbReference type="ARBA" id="ARBA00022801"/>
    </source>
</evidence>
<keyword evidence="2" id="KW-0479">Metal-binding</keyword>
<sequence length="339" mass="37429">MEHGFVDCHCHISAREFEEDLEDVIQRTTEAGVKTLVAVTEEVGEFARVLQLQERYPDLVAPCFGIHPLQGGGGSEQRSVKPQDLDAALPHFYKHRERLVAVGEIGLDFTPWCAPTQQDRDDQMKVFVEQLNIAKELDLPVNVHSRSAAKVTIATMREQGISRALLHNFAGKPSVALEGVKAGYLFSFPPAVCRNQQRDKLIQQIPMEHICLETDSPALGPDRHVRNEPRNIVLSCRHIARIKGASPQTVQLVAAQNAYRLFPKALCWGLQLSAGLSPALLSGGQSAKKHRAGPQVTPIMSPLGPLPGLAWVQLHLTPRLPPQVQLQESSLFRSGHFKS</sequence>
<evidence type="ECO:0000313" key="5">
    <source>
        <dbReference type="EMBL" id="KAE8286578.1"/>
    </source>
</evidence>
<dbReference type="InterPro" id="IPR032466">
    <property type="entry name" value="Metal_Hydrolase"/>
</dbReference>
<accession>A0A6G0I4X2</accession>
<dbReference type="GO" id="GO:0016788">
    <property type="term" value="F:hydrolase activity, acting on ester bonds"/>
    <property type="evidence" value="ECO:0007669"/>
    <property type="project" value="InterPro"/>
</dbReference>
<dbReference type="Pfam" id="PF01026">
    <property type="entry name" value="TatD_DNase"/>
    <property type="match status" value="1"/>
</dbReference>
<dbReference type="AlphaFoldDB" id="A0A6G0I4X2"/>
<organism evidence="5 6">
    <name type="scientific">Larimichthys crocea</name>
    <name type="common">Large yellow croaker</name>
    <name type="synonym">Pseudosciaena crocea</name>
    <dbReference type="NCBI Taxonomy" id="215358"/>
    <lineage>
        <taxon>Eukaryota</taxon>
        <taxon>Metazoa</taxon>
        <taxon>Chordata</taxon>
        <taxon>Craniata</taxon>
        <taxon>Vertebrata</taxon>
        <taxon>Euteleostomi</taxon>
        <taxon>Actinopterygii</taxon>
        <taxon>Neopterygii</taxon>
        <taxon>Teleostei</taxon>
        <taxon>Neoteleostei</taxon>
        <taxon>Acanthomorphata</taxon>
        <taxon>Eupercaria</taxon>
        <taxon>Sciaenidae</taxon>
        <taxon>Larimichthys</taxon>
    </lineage>
</organism>
<name>A0A6G0I4X2_LARCR</name>
<dbReference type="PANTHER" id="PTHR46317">
    <property type="entry name" value="HYDROLASE OF PHP SUPERFAMILY-RELATED PROTEIN"/>
    <property type="match status" value="1"/>
</dbReference>
<comment type="similarity">
    <text evidence="1">Belongs to the metallo-dependent hydrolases superfamily. TatD-type hydrolase family.</text>
</comment>
<comment type="function">
    <text evidence="4">Exhibits 3'-exonuclease activities and apurinic/apyrimidinic (AP) endonuclease (in vitro). Show preferential AP endonuclease activity on double-stranded DNA substrates and 3'- exonuclease activity on single-stranded DNA.</text>
</comment>
<protein>
    <submittedName>
        <fullName evidence="5">Putative deoxyribonuclease tatdn3</fullName>
    </submittedName>
</protein>
<reference evidence="5 6" key="1">
    <citation type="submission" date="2019-07" db="EMBL/GenBank/DDBJ databases">
        <title>Chromosome genome assembly for large yellow croaker.</title>
        <authorList>
            <person name="Xiao S."/>
        </authorList>
    </citation>
    <scope>NUCLEOTIDE SEQUENCE [LARGE SCALE GENOMIC DNA]</scope>
    <source>
        <strain evidence="5">JMULYC20181020</strain>
        <tissue evidence="5">Muscle</tissue>
    </source>
</reference>
<evidence type="ECO:0000256" key="1">
    <source>
        <dbReference type="ARBA" id="ARBA00009275"/>
    </source>
</evidence>
<gene>
    <name evidence="5" type="ORF">D5F01_LYC14518</name>
</gene>
<dbReference type="InterPro" id="IPR001130">
    <property type="entry name" value="TatD-like"/>
</dbReference>
<comment type="caution">
    <text evidence="5">The sequence shown here is derived from an EMBL/GenBank/DDBJ whole genome shotgun (WGS) entry which is preliminary data.</text>
</comment>
<evidence type="ECO:0000256" key="4">
    <source>
        <dbReference type="ARBA" id="ARBA00093287"/>
    </source>
</evidence>
<dbReference type="SUPFAM" id="SSF51556">
    <property type="entry name" value="Metallo-dependent hydrolases"/>
    <property type="match status" value="1"/>
</dbReference>
<keyword evidence="6" id="KW-1185">Reference proteome</keyword>
<dbReference type="GO" id="GO:0046872">
    <property type="term" value="F:metal ion binding"/>
    <property type="evidence" value="ECO:0007669"/>
    <property type="project" value="UniProtKB-KW"/>
</dbReference>
<dbReference type="PANTHER" id="PTHR46317:SF3">
    <property type="entry name" value="DEOXYRIBONUCLEASE TATDN3-RELATED"/>
    <property type="match status" value="1"/>
</dbReference>